<accession>A0A410PSQ3</accession>
<dbReference type="GO" id="GO:0008168">
    <property type="term" value="F:methyltransferase activity"/>
    <property type="evidence" value="ECO:0007669"/>
    <property type="project" value="UniProtKB-KW"/>
</dbReference>
<name>A0A410PSQ3_9FIRM</name>
<keyword evidence="1" id="KW-0808">Transferase</keyword>
<dbReference type="PANTHER" id="PTHR43861">
    <property type="entry name" value="TRANS-ACONITATE 2-METHYLTRANSFERASE-RELATED"/>
    <property type="match status" value="1"/>
</dbReference>
<gene>
    <name evidence="1" type="ORF">EQM06_01005</name>
</gene>
<dbReference type="OrthoDB" id="9791837at2"/>
<keyword evidence="1" id="KW-0489">Methyltransferase</keyword>
<dbReference type="KEGG" id="amij:EQM06_01005"/>
<sequence length="307" mass="35492">MSFKSLKMRLLPPSSKSFHTRMDELEAQNQLSNSSITQLDELIRNSVSEIKDQLPVIIQLANDEKISFSESELKIEPLDPPQQVIEEAPFLGYEAIKLLLQEYQFESVLDIGCGEGLQSDYFLSHGKKVTAINNLDNDYFHKETRIDAIIDDFNNHTFSEQFDCIWCSHCLEHQRNPGHFLDKIFSALKENGVLAITVPHAETTICPGHVSYWDAGRLIHHLLLAGFNCRDIRIKAYGYNLSVVLEKHSIDVSSELNCWGDLDFRRVKRLFPEDVIKYVDHYNEWGSFIFYGDIIEMNWENPENDFN</sequence>
<dbReference type="SUPFAM" id="SSF53335">
    <property type="entry name" value="S-adenosyl-L-methionine-dependent methyltransferases"/>
    <property type="match status" value="1"/>
</dbReference>
<keyword evidence="2" id="KW-1185">Reference proteome</keyword>
<dbReference type="GO" id="GO:0032259">
    <property type="term" value="P:methylation"/>
    <property type="evidence" value="ECO:0007669"/>
    <property type="project" value="UniProtKB-KW"/>
</dbReference>
<dbReference type="InterPro" id="IPR029063">
    <property type="entry name" value="SAM-dependent_MTases_sf"/>
</dbReference>
<dbReference type="Proteomes" id="UP000287601">
    <property type="component" value="Chromosome"/>
</dbReference>
<protein>
    <submittedName>
        <fullName evidence="1">Methyltransferase domain-containing protein</fullName>
    </submittedName>
</protein>
<evidence type="ECO:0000313" key="1">
    <source>
        <dbReference type="EMBL" id="QAT41916.1"/>
    </source>
</evidence>
<proteinExistence type="predicted"/>
<reference evidence="1 2" key="1">
    <citation type="submission" date="2019-01" db="EMBL/GenBank/DDBJ databases">
        <title>Draft genomes of a novel of Aminipila strains.</title>
        <authorList>
            <person name="Ma S."/>
        </authorList>
    </citation>
    <scope>NUCLEOTIDE SEQUENCE [LARGE SCALE GENOMIC DNA]</scope>
    <source>
        <strain evidence="2">JN-39</strain>
    </source>
</reference>
<dbReference type="CDD" id="cd02440">
    <property type="entry name" value="AdoMet_MTases"/>
    <property type="match status" value="1"/>
</dbReference>
<dbReference type="AlphaFoldDB" id="A0A410PSQ3"/>
<evidence type="ECO:0000313" key="2">
    <source>
        <dbReference type="Proteomes" id="UP000287601"/>
    </source>
</evidence>
<dbReference type="EMBL" id="CP035281">
    <property type="protein sequence ID" value="QAT41916.1"/>
    <property type="molecule type" value="Genomic_DNA"/>
</dbReference>
<dbReference type="RefSeq" id="WP_128744570.1">
    <property type="nucleotide sequence ID" value="NZ_CP035281.1"/>
</dbReference>
<dbReference type="Pfam" id="PF13489">
    <property type="entry name" value="Methyltransf_23"/>
    <property type="match status" value="1"/>
</dbReference>
<dbReference type="Gene3D" id="3.40.50.150">
    <property type="entry name" value="Vaccinia Virus protein VP39"/>
    <property type="match status" value="1"/>
</dbReference>
<organism evidence="1 2">
    <name type="scientific">Aminipila luticellarii</name>
    <dbReference type="NCBI Taxonomy" id="2507160"/>
    <lineage>
        <taxon>Bacteria</taxon>
        <taxon>Bacillati</taxon>
        <taxon>Bacillota</taxon>
        <taxon>Clostridia</taxon>
        <taxon>Peptostreptococcales</taxon>
        <taxon>Anaerovoracaceae</taxon>
        <taxon>Aminipila</taxon>
    </lineage>
</organism>